<evidence type="ECO:0000259" key="2">
    <source>
        <dbReference type="PROSITE" id="PS51688"/>
    </source>
</evidence>
<gene>
    <name evidence="3" type="ORF">GCM10011340_01400</name>
</gene>
<accession>A0ABQ3I555</accession>
<dbReference type="PROSITE" id="PS51688">
    <property type="entry name" value="ICA"/>
    <property type="match status" value="1"/>
</dbReference>
<dbReference type="Gene3D" id="1.10.10.10">
    <property type="entry name" value="Winged helix-like DNA-binding domain superfamily/Winged helix DNA-binding domain"/>
    <property type="match status" value="1"/>
</dbReference>
<proteinExistence type="predicted"/>
<dbReference type="EMBL" id="BNAG01000001">
    <property type="protein sequence ID" value="GHE51047.1"/>
    <property type="molecule type" value="Genomic_DNA"/>
</dbReference>
<organism evidence="3 4">
    <name type="scientific">Roseivirga thermotolerans</name>
    <dbReference type="NCBI Taxonomy" id="1758176"/>
    <lineage>
        <taxon>Bacteria</taxon>
        <taxon>Pseudomonadati</taxon>
        <taxon>Bacteroidota</taxon>
        <taxon>Cytophagia</taxon>
        <taxon>Cytophagales</taxon>
        <taxon>Roseivirgaceae</taxon>
        <taxon>Roseivirga</taxon>
    </lineage>
</organism>
<evidence type="ECO:0000313" key="4">
    <source>
        <dbReference type="Proteomes" id="UP000658258"/>
    </source>
</evidence>
<sequence length="946" mass="100793">MALPLQDGAAQVQEGKKMSFQGTLYENGTPVTGERNFTFLIDLGEGNSWTETQSNVQIIEGLYAVTLGSVNPMPEDLFHGVSGRTLTISIGNTVLGTTELLAPFSPKPIGPTDDLPRRISIDNSTTDSDTIFYFNISSDNLNRGTQRGIQVDMTGAGFKTALRGNVISLEGNEQGGIAIIGSAIGQGNGSHEGVRGQAFGAGRNNAGVLGLAGGPGNGATGYEEGSYNNGVVGYGQSNPWGNTGVSGWALGNVGVDNIGVAGISAVGGEDNTEIENKGILGRAEGYGINKAIWGRAMNGVENWAGWFEGDVAVHGGNNLNVYGSNPEDSIKVQLNYYEPNHSGSVLTFGHNKTRRSLIGSDSYRTGGLLHLYDSLDRAMAQLRATGRIAEWVADQHPHGQLSLWGNTSQNFYMGARVWEEGGSDLPVLQMFGKRIENPDNPGNFSPMEGVFMSIQDFGDGKQQGLLQLGKEGEAAAVMSKDNLQAMLNIVDHNSKTRLEVNEQNSGSIKLMSAVDSVNVLIDSNGEKAGLIHLNDSLGRANMRMLTYSGGGAYLEQHAGISEIGETRVTYQLVGNANPWSNMIARNADGTAKGRVQSGWLPGGGEEIGQFRISDGSNRTLAQMFANGTTGGRLALEGPSSSNFFMGGKDWENADLAFFAMRGATSVNDGNGGSYFPDLIALNINQKDGVDYGSFDMNNSSYSSINLGVKSWESDGLKKPIFQMMSDFEKSDGNGGTYRPSLVDMQVNISNAGTYSGDFNLNSSAGTGIRMYGGADFNNDASDVYSHIALDGLNNNHIYLDGNGNGDFTGNISAVSINQTSDARLKTNVSTLTSGLAMVNNLRGVRYNWKDTSRPENKIGFIAQEVEKVAPELVITKEDGFKAVNYGEMTALLVEAVKELTAQVEALKAENGQLKAEANKVEALEERLAKIEALLLNTPKTVNADQK</sequence>
<protein>
    <recommendedName>
        <fullName evidence="2">Peptidase S74 domain-containing protein</fullName>
    </recommendedName>
</protein>
<comment type="caution">
    <text evidence="3">The sequence shown here is derived from an EMBL/GenBank/DDBJ whole genome shotgun (WGS) entry which is preliminary data.</text>
</comment>
<evidence type="ECO:0000313" key="3">
    <source>
        <dbReference type="EMBL" id="GHE51047.1"/>
    </source>
</evidence>
<dbReference type="InterPro" id="IPR036388">
    <property type="entry name" value="WH-like_DNA-bd_sf"/>
</dbReference>
<dbReference type="Proteomes" id="UP000658258">
    <property type="component" value="Unassembled WGS sequence"/>
</dbReference>
<keyword evidence="4" id="KW-1185">Reference proteome</keyword>
<name>A0ABQ3I555_9BACT</name>
<feature type="coiled-coil region" evidence="1">
    <location>
        <begin position="889"/>
        <end position="933"/>
    </location>
</feature>
<keyword evidence="1" id="KW-0175">Coiled coil</keyword>
<dbReference type="Pfam" id="PF13884">
    <property type="entry name" value="Peptidase_S74"/>
    <property type="match status" value="1"/>
</dbReference>
<evidence type="ECO:0000256" key="1">
    <source>
        <dbReference type="SAM" id="Coils"/>
    </source>
</evidence>
<dbReference type="InterPro" id="IPR030392">
    <property type="entry name" value="S74_ICA"/>
</dbReference>
<feature type="domain" description="Peptidase S74" evidence="2">
    <location>
        <begin position="820"/>
        <end position="910"/>
    </location>
</feature>
<reference evidence="4" key="1">
    <citation type="journal article" date="2019" name="Int. J. Syst. Evol. Microbiol.">
        <title>The Global Catalogue of Microorganisms (GCM) 10K type strain sequencing project: providing services to taxonomists for standard genome sequencing and annotation.</title>
        <authorList>
            <consortium name="The Broad Institute Genomics Platform"/>
            <consortium name="The Broad Institute Genome Sequencing Center for Infectious Disease"/>
            <person name="Wu L."/>
            <person name="Ma J."/>
        </authorList>
    </citation>
    <scope>NUCLEOTIDE SEQUENCE [LARGE SCALE GENOMIC DNA]</scope>
    <source>
        <strain evidence="4">CGMCC 1.15111</strain>
    </source>
</reference>